<dbReference type="InterPro" id="IPR024975">
    <property type="entry name" value="NOV_C"/>
</dbReference>
<organism evidence="2 3">
    <name type="scientific">Patiriisocius hiemis</name>
    <dbReference type="NCBI Taxonomy" id="3075604"/>
    <lineage>
        <taxon>Bacteria</taxon>
        <taxon>Pseudomonadati</taxon>
        <taxon>Bacteroidota</taxon>
        <taxon>Flavobacteriia</taxon>
        <taxon>Flavobacteriales</taxon>
        <taxon>Flavobacteriaceae</taxon>
        <taxon>Patiriisocius</taxon>
    </lineage>
</organism>
<accession>A0ABU2Y9F2</accession>
<dbReference type="RefSeq" id="WP_311331612.1">
    <property type="nucleotide sequence ID" value="NZ_JAVRHZ010000001.1"/>
</dbReference>
<reference evidence="2 3" key="1">
    <citation type="submission" date="2023-09" db="EMBL/GenBank/DDBJ databases">
        <authorList>
            <person name="Rey-Velasco X."/>
        </authorList>
    </citation>
    <scope>NUCLEOTIDE SEQUENCE [LARGE SCALE GENOMIC DNA]</scope>
    <source>
        <strain evidence="2 3">W242</strain>
    </source>
</reference>
<evidence type="ECO:0000259" key="1">
    <source>
        <dbReference type="Pfam" id="PF13020"/>
    </source>
</evidence>
<keyword evidence="3" id="KW-1185">Reference proteome</keyword>
<evidence type="ECO:0000313" key="2">
    <source>
        <dbReference type="EMBL" id="MDT0554652.1"/>
    </source>
</evidence>
<comment type="caution">
    <text evidence="2">The sequence shown here is derived from an EMBL/GenBank/DDBJ whole genome shotgun (WGS) entry which is preliminary data.</text>
</comment>
<name>A0ABU2Y9F2_9FLAO</name>
<feature type="domain" description="Protein NO VEIN C-terminal" evidence="1">
    <location>
        <begin position="110"/>
        <end position="195"/>
    </location>
</feature>
<dbReference type="EMBL" id="JAVRHZ010000001">
    <property type="protein sequence ID" value="MDT0554652.1"/>
    <property type="molecule type" value="Genomic_DNA"/>
</dbReference>
<protein>
    <submittedName>
        <fullName evidence="2">DUF3883 domain-containing protein</fullName>
    </submittedName>
</protein>
<sequence>MTTSEKFKVWLETIYVSKKTGKPLTTGTQYVTGLNALNRNLNLAGDGIYDIDTDLHKIRELIDKPENWHKDYSSHFNAFTKFRDYYIERNDKSKRPLQRQVDVFKRQQVEISAVEKTIQYYEELDYIVISKEKDNVGWDLEASNDKETLLLEVKGLSGKIVSIELSPNEYQKSNEYKNKYKLCVVTNALSEPKLEIFSYHSELNYWTNIENEKLIIEERIGARMYKE</sequence>
<dbReference type="Pfam" id="PF13020">
    <property type="entry name" value="NOV_C"/>
    <property type="match status" value="1"/>
</dbReference>
<evidence type="ECO:0000313" key="3">
    <source>
        <dbReference type="Proteomes" id="UP001254488"/>
    </source>
</evidence>
<proteinExistence type="predicted"/>
<gene>
    <name evidence="2" type="ORF">RM538_01450</name>
</gene>
<dbReference type="Proteomes" id="UP001254488">
    <property type="component" value="Unassembled WGS sequence"/>
</dbReference>